<gene>
    <name evidence="6" type="ORF">SPHA_41453</name>
</gene>
<keyword evidence="5" id="KW-0472">Membrane</keyword>
<comment type="similarity">
    <text evidence="1">Belongs to the glycosyltransferase 8 family.</text>
</comment>
<evidence type="ECO:0000256" key="4">
    <source>
        <dbReference type="ARBA" id="ARBA00022723"/>
    </source>
</evidence>
<dbReference type="GO" id="GO:0005794">
    <property type="term" value="C:Golgi apparatus"/>
    <property type="evidence" value="ECO:0007669"/>
    <property type="project" value="TreeGrafter"/>
</dbReference>
<dbReference type="Proteomes" id="UP000597762">
    <property type="component" value="Unassembled WGS sequence"/>
</dbReference>
<dbReference type="PANTHER" id="PTHR13778:SF47">
    <property type="entry name" value="LIPOPOLYSACCHARIDE 1,3-GALACTOSYLTRANSFERASE"/>
    <property type="match status" value="1"/>
</dbReference>
<dbReference type="InterPro" id="IPR029044">
    <property type="entry name" value="Nucleotide-diphossugar_trans"/>
</dbReference>
<dbReference type="GO" id="GO:0046872">
    <property type="term" value="F:metal ion binding"/>
    <property type="evidence" value="ECO:0007669"/>
    <property type="project" value="UniProtKB-KW"/>
</dbReference>
<organism evidence="6 7">
    <name type="scientific">Acanthosepion pharaonis</name>
    <name type="common">Pharaoh cuttlefish</name>
    <name type="synonym">Sepia pharaonis</name>
    <dbReference type="NCBI Taxonomy" id="158019"/>
    <lineage>
        <taxon>Eukaryota</taxon>
        <taxon>Metazoa</taxon>
        <taxon>Spiralia</taxon>
        <taxon>Lophotrochozoa</taxon>
        <taxon>Mollusca</taxon>
        <taxon>Cephalopoda</taxon>
        <taxon>Coleoidea</taxon>
        <taxon>Decapodiformes</taxon>
        <taxon>Sepiida</taxon>
        <taxon>Sepiina</taxon>
        <taxon>Sepiidae</taxon>
        <taxon>Acanthosepion</taxon>
    </lineage>
</organism>
<dbReference type="AlphaFoldDB" id="A0A812CWD8"/>
<dbReference type="Pfam" id="PF01501">
    <property type="entry name" value="Glyco_transf_8"/>
    <property type="match status" value="1"/>
</dbReference>
<protein>
    <submittedName>
        <fullName evidence="6">Glycosyltransferase 8 domain-containing protein 1,Glycosyltransferase 8 domain-containing protein 2</fullName>
    </submittedName>
</protein>
<proteinExistence type="inferred from homology"/>
<keyword evidence="4" id="KW-0479">Metal-binding</keyword>
<feature type="transmembrane region" description="Helical" evidence="5">
    <location>
        <begin position="6"/>
        <end position="26"/>
    </location>
</feature>
<keyword evidence="5" id="KW-1133">Transmembrane helix</keyword>
<evidence type="ECO:0000256" key="3">
    <source>
        <dbReference type="ARBA" id="ARBA00022679"/>
    </source>
</evidence>
<dbReference type="Gene3D" id="3.90.550.10">
    <property type="entry name" value="Spore Coat Polysaccharide Biosynthesis Protein SpsA, Chain A"/>
    <property type="match status" value="1"/>
</dbReference>
<sequence>MSLVTIKRVGIVVLVIWLITLFYLWLPNIVDSKKWPFLGKKGLNSINMNSKANSTNMMHVVITSDKHTLGGMIATMNSIYSNTRHDVMFHLVVDDESFDHIIIWLKKTKLNMLNYEVKRFPVEWVQDKIHLRSGRPELGRPLNYARYYLPRLFPDLKGRILFIDDDCIVQGDISDLYTMKINSGDLAAFSNDCSATSKRLSRLKNNYAEYIDFKNKHIQQMHMHPATCSFNTGLMLTDLDLWKKNNITEQLEYWLQLNKKEEVYGNEKGGGGSQPPMMIVFYKNYTAIDPSWHVRYLGWTSGTSYSKAFVSHAKLLHWNGHFKPWGRLSQHSDIWDRYFVKDPTLKFKPLRRFST</sequence>
<reference evidence="6" key="1">
    <citation type="submission" date="2021-01" db="EMBL/GenBank/DDBJ databases">
        <authorList>
            <person name="Li R."/>
            <person name="Bekaert M."/>
        </authorList>
    </citation>
    <scope>NUCLEOTIDE SEQUENCE</scope>
    <source>
        <strain evidence="6">Farmed</strain>
    </source>
</reference>
<accession>A0A812CWD8</accession>
<comment type="caution">
    <text evidence="6">The sequence shown here is derived from an EMBL/GenBank/DDBJ whole genome shotgun (WGS) entry which is preliminary data.</text>
</comment>
<evidence type="ECO:0000313" key="7">
    <source>
        <dbReference type="Proteomes" id="UP000597762"/>
    </source>
</evidence>
<evidence type="ECO:0000256" key="1">
    <source>
        <dbReference type="ARBA" id="ARBA00006351"/>
    </source>
</evidence>
<evidence type="ECO:0000256" key="5">
    <source>
        <dbReference type="SAM" id="Phobius"/>
    </source>
</evidence>
<evidence type="ECO:0000313" key="6">
    <source>
        <dbReference type="EMBL" id="CAE1278765.1"/>
    </source>
</evidence>
<dbReference type="InterPro" id="IPR050748">
    <property type="entry name" value="Glycosyltrans_8_dom-fam"/>
</dbReference>
<dbReference type="OrthoDB" id="411524at2759"/>
<keyword evidence="7" id="KW-1185">Reference proteome</keyword>
<dbReference type="PANTHER" id="PTHR13778">
    <property type="entry name" value="GLYCOSYLTRANSFERASE 8 DOMAIN-CONTAINING PROTEIN"/>
    <property type="match status" value="1"/>
</dbReference>
<keyword evidence="2" id="KW-0328">Glycosyltransferase</keyword>
<evidence type="ECO:0000256" key="2">
    <source>
        <dbReference type="ARBA" id="ARBA00022676"/>
    </source>
</evidence>
<dbReference type="SUPFAM" id="SSF53448">
    <property type="entry name" value="Nucleotide-diphospho-sugar transferases"/>
    <property type="match status" value="1"/>
</dbReference>
<dbReference type="InterPro" id="IPR002495">
    <property type="entry name" value="Glyco_trans_8"/>
</dbReference>
<dbReference type="EMBL" id="CAHIKZ030001990">
    <property type="protein sequence ID" value="CAE1278765.1"/>
    <property type="molecule type" value="Genomic_DNA"/>
</dbReference>
<name>A0A812CWD8_ACAPH</name>
<keyword evidence="5" id="KW-0812">Transmembrane</keyword>
<keyword evidence="3 6" id="KW-0808">Transferase</keyword>
<dbReference type="GO" id="GO:0016757">
    <property type="term" value="F:glycosyltransferase activity"/>
    <property type="evidence" value="ECO:0007669"/>
    <property type="project" value="UniProtKB-KW"/>
</dbReference>